<evidence type="ECO:0000256" key="12">
    <source>
        <dbReference type="PROSITE-ProRule" id="PRU01360"/>
    </source>
</evidence>
<dbReference type="Proteomes" id="UP001232156">
    <property type="component" value="Unassembled WGS sequence"/>
</dbReference>
<name>A0ABU1D6S5_9BURK</name>
<accession>A0ABU1D6S5</accession>
<keyword evidence="10 18" id="KW-0675">Receptor</keyword>
<evidence type="ECO:0000256" key="5">
    <source>
        <dbReference type="ARBA" id="ARBA00022692"/>
    </source>
</evidence>
<keyword evidence="4 12" id="KW-1134">Transmembrane beta strand</keyword>
<evidence type="ECO:0000256" key="10">
    <source>
        <dbReference type="ARBA" id="ARBA00023170"/>
    </source>
</evidence>
<keyword evidence="11 12" id="KW-0998">Cell outer membrane</keyword>
<organism evidence="18 19">
    <name type="scientific">Yanghanlia caeni</name>
    <dbReference type="NCBI Taxonomy" id="3064283"/>
    <lineage>
        <taxon>Bacteria</taxon>
        <taxon>Pseudomonadati</taxon>
        <taxon>Pseudomonadota</taxon>
        <taxon>Betaproteobacteria</taxon>
        <taxon>Burkholderiales</taxon>
        <taxon>Alcaligenaceae</taxon>
        <taxon>Yanghanlia</taxon>
    </lineage>
</organism>
<evidence type="ECO:0000256" key="8">
    <source>
        <dbReference type="ARBA" id="ARBA00023077"/>
    </source>
</evidence>
<dbReference type="EMBL" id="JAUZQE010000018">
    <property type="protein sequence ID" value="MDR4126140.1"/>
    <property type="molecule type" value="Genomic_DNA"/>
</dbReference>
<keyword evidence="7" id="KW-0406">Ion transport</keyword>
<evidence type="ECO:0000256" key="13">
    <source>
        <dbReference type="PROSITE-ProRule" id="PRU10143"/>
    </source>
</evidence>
<dbReference type="PANTHER" id="PTHR30069">
    <property type="entry name" value="TONB-DEPENDENT OUTER MEMBRANE RECEPTOR"/>
    <property type="match status" value="1"/>
</dbReference>
<evidence type="ECO:0000256" key="6">
    <source>
        <dbReference type="ARBA" id="ARBA00022729"/>
    </source>
</evidence>
<dbReference type="PANTHER" id="PTHR30069:SF53">
    <property type="entry name" value="COLICIN I RECEPTOR-RELATED"/>
    <property type="match status" value="1"/>
</dbReference>
<dbReference type="Gene3D" id="2.40.170.20">
    <property type="entry name" value="TonB-dependent receptor, beta-barrel domain"/>
    <property type="match status" value="1"/>
</dbReference>
<evidence type="ECO:0000256" key="3">
    <source>
        <dbReference type="ARBA" id="ARBA00022448"/>
    </source>
</evidence>
<evidence type="ECO:0000256" key="4">
    <source>
        <dbReference type="ARBA" id="ARBA00022452"/>
    </source>
</evidence>
<dbReference type="InterPro" id="IPR039426">
    <property type="entry name" value="TonB-dep_rcpt-like"/>
</dbReference>
<keyword evidence="5 12" id="KW-0812">Transmembrane</keyword>
<dbReference type="InterPro" id="IPR000531">
    <property type="entry name" value="Beta-barrel_TonB"/>
</dbReference>
<dbReference type="InterPro" id="IPR037066">
    <property type="entry name" value="Plug_dom_sf"/>
</dbReference>
<evidence type="ECO:0000256" key="9">
    <source>
        <dbReference type="ARBA" id="ARBA00023136"/>
    </source>
</evidence>
<dbReference type="InterPro" id="IPR010916">
    <property type="entry name" value="TonB_box_CS"/>
</dbReference>
<dbReference type="InterPro" id="IPR012910">
    <property type="entry name" value="Plug_dom"/>
</dbReference>
<dbReference type="Pfam" id="PF07715">
    <property type="entry name" value="Plug"/>
    <property type="match status" value="1"/>
</dbReference>
<evidence type="ECO:0000256" key="14">
    <source>
        <dbReference type="RuleBase" id="RU003357"/>
    </source>
</evidence>
<feature type="chain" id="PRO_5047297055" evidence="15">
    <location>
        <begin position="24"/>
        <end position="614"/>
    </location>
</feature>
<evidence type="ECO:0000259" key="17">
    <source>
        <dbReference type="Pfam" id="PF07715"/>
    </source>
</evidence>
<dbReference type="CDD" id="cd01347">
    <property type="entry name" value="ligand_gated_channel"/>
    <property type="match status" value="1"/>
</dbReference>
<dbReference type="RefSeq" id="WP_347287093.1">
    <property type="nucleotide sequence ID" value="NZ_JAUZQE010000018.1"/>
</dbReference>
<dbReference type="PROSITE" id="PS52016">
    <property type="entry name" value="TONB_DEPENDENT_REC_3"/>
    <property type="match status" value="1"/>
</dbReference>
<sequence>MPQHHSRRALAAAICLAPLPLLAQNTVPELDTVVVTASRGPQILRETVGDITVVGREELQRAGADSLSTILSRQPGVQISDNGGRQTPTGVMLRGANANHTLLLIDGMRVNSSVQGGANWSALDPSTIDRIEILRGAASSLYGSDAIGGIINIITRKGETDRPLTAWADLGIGSHETVRAATGFSGARDGWEYSLAASGADSGGHSASSQAVAFGNYHSDDDGYQQHTLTGSLGYRWAPDQHLGFTFYNSYINGEYDAGEWTHPAYALTRQQSYSLTSTNAITNSWKSILRFGLSKESYEDRVWDTRFSSLQRVYSWQNDFQLAPEQKLSAYVERIEERPLHSAGLEVNRRDTNAAGVVYTGRFDRHSVQASLRNDNITGYGNETTGGLGYDFALNDAWTVGVGANTGFHAPTFSDLYYPGSENPDLKPEKSRNVEARLHYSRNGLSLGATLYQNRIRDLLNWDNASFRMENVSRATIRGATLSAEYAWERTTLRASADLMRPRDDDTGERLLRRARQAYMVALDHQYSDALRVGAEYQFTGKRDDTAVDPDTFTSYRTTLGGYGLLNLTASYALTSNASVQLRWNNVFDKNYANAYGYRTAGSNVFVNLSLRM</sequence>
<proteinExistence type="inferred from homology"/>
<evidence type="ECO:0000256" key="7">
    <source>
        <dbReference type="ARBA" id="ARBA00023065"/>
    </source>
</evidence>
<gene>
    <name evidence="18" type="ORF">Q8947_09110</name>
</gene>
<feature type="signal peptide" evidence="15">
    <location>
        <begin position="1"/>
        <end position="23"/>
    </location>
</feature>
<evidence type="ECO:0000256" key="15">
    <source>
        <dbReference type="SAM" id="SignalP"/>
    </source>
</evidence>
<reference evidence="18 19" key="1">
    <citation type="submission" date="2023-08" db="EMBL/GenBank/DDBJ databases">
        <title>Alcaligenaceae gen. nov., a novel taxon isolated from the sludge of Yixing Pesticide Factory.</title>
        <authorList>
            <person name="Ruan L."/>
        </authorList>
    </citation>
    <scope>NUCLEOTIDE SEQUENCE [LARGE SCALE GENOMIC DNA]</scope>
    <source>
        <strain evidence="18 19">LG-2</strain>
    </source>
</reference>
<evidence type="ECO:0000313" key="19">
    <source>
        <dbReference type="Proteomes" id="UP001232156"/>
    </source>
</evidence>
<keyword evidence="8 13" id="KW-0798">TonB box</keyword>
<feature type="domain" description="TonB-dependent receptor-like beta-barrel" evidence="16">
    <location>
        <begin position="180"/>
        <end position="588"/>
    </location>
</feature>
<feature type="short sequence motif" description="TonB box" evidence="13">
    <location>
        <begin position="32"/>
        <end position="38"/>
    </location>
</feature>
<comment type="similarity">
    <text evidence="2 12 14">Belongs to the TonB-dependent receptor family.</text>
</comment>
<feature type="domain" description="TonB-dependent receptor plug" evidence="17">
    <location>
        <begin position="44"/>
        <end position="150"/>
    </location>
</feature>
<keyword evidence="3 12" id="KW-0813">Transport</keyword>
<evidence type="ECO:0000313" key="18">
    <source>
        <dbReference type="EMBL" id="MDR4126140.1"/>
    </source>
</evidence>
<evidence type="ECO:0000259" key="16">
    <source>
        <dbReference type="Pfam" id="PF00593"/>
    </source>
</evidence>
<protein>
    <submittedName>
        <fullName evidence="18">TonB-dependent receptor</fullName>
    </submittedName>
</protein>
<comment type="subcellular location">
    <subcellularLocation>
        <location evidence="1 12">Cell outer membrane</location>
        <topology evidence="1 12">Multi-pass membrane protein</topology>
    </subcellularLocation>
</comment>
<dbReference type="Pfam" id="PF00593">
    <property type="entry name" value="TonB_dep_Rec_b-barrel"/>
    <property type="match status" value="1"/>
</dbReference>
<dbReference type="PROSITE" id="PS00430">
    <property type="entry name" value="TONB_DEPENDENT_REC_1"/>
    <property type="match status" value="1"/>
</dbReference>
<comment type="caution">
    <text evidence="18">The sequence shown here is derived from an EMBL/GenBank/DDBJ whole genome shotgun (WGS) entry which is preliminary data.</text>
</comment>
<evidence type="ECO:0000256" key="11">
    <source>
        <dbReference type="ARBA" id="ARBA00023237"/>
    </source>
</evidence>
<keyword evidence="19" id="KW-1185">Reference proteome</keyword>
<dbReference type="Gene3D" id="2.170.130.10">
    <property type="entry name" value="TonB-dependent receptor, plug domain"/>
    <property type="match status" value="1"/>
</dbReference>
<keyword evidence="9 12" id="KW-0472">Membrane</keyword>
<evidence type="ECO:0000256" key="1">
    <source>
        <dbReference type="ARBA" id="ARBA00004571"/>
    </source>
</evidence>
<dbReference type="InterPro" id="IPR036942">
    <property type="entry name" value="Beta-barrel_TonB_sf"/>
</dbReference>
<keyword evidence="6 15" id="KW-0732">Signal</keyword>
<dbReference type="SUPFAM" id="SSF56935">
    <property type="entry name" value="Porins"/>
    <property type="match status" value="1"/>
</dbReference>
<evidence type="ECO:0000256" key="2">
    <source>
        <dbReference type="ARBA" id="ARBA00009810"/>
    </source>
</evidence>